<proteinExistence type="predicted"/>
<gene>
    <name evidence="1" type="ORF">S01H1_52704</name>
</gene>
<reference evidence="1" key="1">
    <citation type="journal article" date="2014" name="Front. Microbiol.">
        <title>High frequency of phylogenetically diverse reductive dehalogenase-homologous genes in deep subseafloor sedimentary metagenomes.</title>
        <authorList>
            <person name="Kawai M."/>
            <person name="Futagami T."/>
            <person name="Toyoda A."/>
            <person name="Takaki Y."/>
            <person name="Nishi S."/>
            <person name="Hori S."/>
            <person name="Arai W."/>
            <person name="Tsubouchi T."/>
            <person name="Morono Y."/>
            <person name="Uchiyama I."/>
            <person name="Ito T."/>
            <person name="Fujiyama A."/>
            <person name="Inagaki F."/>
            <person name="Takami H."/>
        </authorList>
    </citation>
    <scope>NUCLEOTIDE SEQUENCE</scope>
    <source>
        <strain evidence="1">Expedition CK06-06</strain>
    </source>
</reference>
<sequence length="64" mass="7399">WYILEFDQEDLLFGLVDGFEKELGYISLNELRETTGPLGLPIERDLYWQPVPLSKVKADLGMRA</sequence>
<evidence type="ECO:0000313" key="1">
    <source>
        <dbReference type="EMBL" id="GAG18213.1"/>
    </source>
</evidence>
<accession>X0W0M8</accession>
<dbReference type="EMBL" id="BARS01034082">
    <property type="protein sequence ID" value="GAG18213.1"/>
    <property type="molecule type" value="Genomic_DNA"/>
</dbReference>
<evidence type="ECO:0008006" key="2">
    <source>
        <dbReference type="Google" id="ProtNLM"/>
    </source>
</evidence>
<name>X0W0M8_9ZZZZ</name>
<comment type="caution">
    <text evidence="1">The sequence shown here is derived from an EMBL/GenBank/DDBJ whole genome shotgun (WGS) entry which is preliminary data.</text>
</comment>
<feature type="non-terminal residue" evidence="1">
    <location>
        <position position="1"/>
    </location>
</feature>
<organism evidence="1">
    <name type="scientific">marine sediment metagenome</name>
    <dbReference type="NCBI Taxonomy" id="412755"/>
    <lineage>
        <taxon>unclassified sequences</taxon>
        <taxon>metagenomes</taxon>
        <taxon>ecological metagenomes</taxon>
    </lineage>
</organism>
<dbReference type="InterPro" id="IPR021341">
    <property type="entry name" value="DUF2958"/>
</dbReference>
<dbReference type="Pfam" id="PF11171">
    <property type="entry name" value="DUF2958"/>
    <property type="match status" value="1"/>
</dbReference>
<dbReference type="AlphaFoldDB" id="X0W0M8"/>
<protein>
    <recommendedName>
        <fullName evidence="2">DUF2958 domain-containing protein</fullName>
    </recommendedName>
</protein>